<keyword evidence="2" id="KW-1185">Reference proteome</keyword>
<protein>
    <submittedName>
        <fullName evidence="1">Uncharacterized protein</fullName>
    </submittedName>
</protein>
<evidence type="ECO:0000313" key="2">
    <source>
        <dbReference type="Proteomes" id="UP001148737"/>
    </source>
</evidence>
<proteinExistence type="predicted"/>
<comment type="caution">
    <text evidence="1">The sequence shown here is derived from an EMBL/GenBank/DDBJ whole genome shotgun (WGS) entry which is preliminary data.</text>
</comment>
<dbReference type="EMBL" id="JANAKD010001550">
    <property type="protein sequence ID" value="KAJ3478366.1"/>
    <property type="molecule type" value="Genomic_DNA"/>
</dbReference>
<gene>
    <name evidence="1" type="ORF">NLG97_g8598</name>
</gene>
<reference evidence="1" key="1">
    <citation type="submission" date="2022-07" db="EMBL/GenBank/DDBJ databases">
        <title>Genome Sequence of Lecanicillium saksenae.</title>
        <authorList>
            <person name="Buettner E."/>
        </authorList>
    </citation>
    <scope>NUCLEOTIDE SEQUENCE</scope>
    <source>
        <strain evidence="1">VT-O1</strain>
    </source>
</reference>
<organism evidence="1 2">
    <name type="scientific">Lecanicillium saksenae</name>
    <dbReference type="NCBI Taxonomy" id="468837"/>
    <lineage>
        <taxon>Eukaryota</taxon>
        <taxon>Fungi</taxon>
        <taxon>Dikarya</taxon>
        <taxon>Ascomycota</taxon>
        <taxon>Pezizomycotina</taxon>
        <taxon>Sordariomycetes</taxon>
        <taxon>Hypocreomycetidae</taxon>
        <taxon>Hypocreales</taxon>
        <taxon>Cordycipitaceae</taxon>
        <taxon>Lecanicillium</taxon>
    </lineage>
</organism>
<name>A0ACC1QIL4_9HYPO</name>
<sequence>MDTGSKGQRIEFENGPRDSGVLYLMGAQESIDGRAASTSTGFMLGPSEEPPAKKPRLSSAPGSTSSQARRDALKARLRSQLIPHVIRAVQDLPPAKLRHDAIAVQAASILVKDPEFGHLLRDDSGLLTPVPTNLTAKRASEVVRRLALLPQYHLDAPRVEAPVVIKEEQLAPLAIAVVPATPTVLLPAATPTPPPAAIKKPLRKPYKPRVRRDKSPAPGRQWRQLATRPYLSAIDRDAVQRGSQLAFAKASPMRDGPAVYHVDFSTAEIAQMVDEMVPYVQMNIPRTAAALRQICTEFPVSSLLEGKLAGRTEQDIRKFCSDLLAGTAADAKDAKVLSLHAGITPQHDEHRRETRVSSMLFARELEGNRGMGRTRRYVNFQSSFKQTHEDAISLAAEFTNCAGDISTITWIPHQNILCGTTAHSDAHNQQYNKPGNLLLCSISRGILRAFPDHRIPRPLVTKGENSSVAMRQSQDPWIYSSVVSSDYDKIHGLAYTSSFDKTIKVWKVDEDGGSMQVIATFQHDGNVNFVATARDGSGHVAAAADTTTQAVRIYTMNPDKICESPSYTISCTRNDADGSDKWAYFPATVQWGIAPGTQHLLLVGYSPRSFSGDEQDIPADKCLC</sequence>
<evidence type="ECO:0000313" key="1">
    <source>
        <dbReference type="EMBL" id="KAJ3478366.1"/>
    </source>
</evidence>
<accession>A0ACC1QIL4</accession>
<dbReference type="Proteomes" id="UP001148737">
    <property type="component" value="Unassembled WGS sequence"/>
</dbReference>